<evidence type="ECO:0000259" key="10">
    <source>
        <dbReference type="Pfam" id="PF01551"/>
    </source>
</evidence>
<feature type="signal peptide" evidence="9">
    <location>
        <begin position="1"/>
        <end position="34"/>
    </location>
</feature>
<dbReference type="OrthoDB" id="9809144at2"/>
<evidence type="ECO:0000256" key="7">
    <source>
        <dbReference type="SAM" id="Coils"/>
    </source>
</evidence>
<feature type="chain" id="PRO_5022859067" description="M23ase beta-sheet core domain-containing protein" evidence="9">
    <location>
        <begin position="35"/>
        <end position="472"/>
    </location>
</feature>
<dbReference type="GO" id="GO:0004222">
    <property type="term" value="F:metalloendopeptidase activity"/>
    <property type="evidence" value="ECO:0007669"/>
    <property type="project" value="TreeGrafter"/>
</dbReference>
<dbReference type="GO" id="GO:0046872">
    <property type="term" value="F:metal ion binding"/>
    <property type="evidence" value="ECO:0007669"/>
    <property type="project" value="UniProtKB-KW"/>
</dbReference>
<dbReference type="RefSeq" id="WP_139678996.1">
    <property type="nucleotide sequence ID" value="NZ_VDMN01000008.1"/>
</dbReference>
<dbReference type="PANTHER" id="PTHR21666">
    <property type="entry name" value="PEPTIDASE-RELATED"/>
    <property type="match status" value="1"/>
</dbReference>
<feature type="coiled-coil region" evidence="7">
    <location>
        <begin position="105"/>
        <end position="132"/>
    </location>
</feature>
<dbReference type="InterPro" id="IPR050570">
    <property type="entry name" value="Cell_wall_metabolism_enzyme"/>
</dbReference>
<dbReference type="Proteomes" id="UP000311605">
    <property type="component" value="Unassembled WGS sequence"/>
</dbReference>
<dbReference type="PANTHER" id="PTHR21666:SF288">
    <property type="entry name" value="CELL DIVISION PROTEIN YTFB"/>
    <property type="match status" value="1"/>
</dbReference>
<proteinExistence type="predicted"/>
<dbReference type="Gene3D" id="2.70.70.10">
    <property type="entry name" value="Glucose Permease (Domain IIA)"/>
    <property type="match status" value="1"/>
</dbReference>
<evidence type="ECO:0000256" key="6">
    <source>
        <dbReference type="ARBA" id="ARBA00023049"/>
    </source>
</evidence>
<dbReference type="SUPFAM" id="SSF51261">
    <property type="entry name" value="Duplicated hybrid motif"/>
    <property type="match status" value="1"/>
</dbReference>
<dbReference type="Pfam" id="PF01551">
    <property type="entry name" value="Peptidase_M23"/>
    <property type="match status" value="1"/>
</dbReference>
<keyword evidence="5" id="KW-0862">Zinc</keyword>
<evidence type="ECO:0000256" key="9">
    <source>
        <dbReference type="SAM" id="SignalP"/>
    </source>
</evidence>
<evidence type="ECO:0000256" key="3">
    <source>
        <dbReference type="ARBA" id="ARBA00022723"/>
    </source>
</evidence>
<comment type="caution">
    <text evidence="11">The sequence shown here is derived from an EMBL/GenBank/DDBJ whole genome shotgun (WGS) entry which is preliminary data.</text>
</comment>
<reference evidence="11 12" key="1">
    <citation type="submission" date="2019-06" db="EMBL/GenBank/DDBJ databases">
        <title>The draft genome of Rhizobium smilacinae PTYR-5.</title>
        <authorList>
            <person name="Liu L."/>
            <person name="Li L."/>
            <person name="Zhang X."/>
        </authorList>
    </citation>
    <scope>NUCLEOTIDE SEQUENCE [LARGE SCALE GENOMIC DNA]</scope>
    <source>
        <strain evidence="11 12">PTYR-5</strain>
    </source>
</reference>
<evidence type="ECO:0000256" key="4">
    <source>
        <dbReference type="ARBA" id="ARBA00022801"/>
    </source>
</evidence>
<keyword evidence="6" id="KW-0482">Metalloprotease</keyword>
<comment type="cofactor">
    <cofactor evidence="1">
        <name>Zn(2+)</name>
        <dbReference type="ChEBI" id="CHEBI:29105"/>
    </cofactor>
</comment>
<dbReference type="AlphaFoldDB" id="A0A5C4XAK9"/>
<evidence type="ECO:0000256" key="1">
    <source>
        <dbReference type="ARBA" id="ARBA00001947"/>
    </source>
</evidence>
<evidence type="ECO:0000256" key="5">
    <source>
        <dbReference type="ARBA" id="ARBA00022833"/>
    </source>
</evidence>
<evidence type="ECO:0000313" key="11">
    <source>
        <dbReference type="EMBL" id="TNM60533.1"/>
    </source>
</evidence>
<protein>
    <recommendedName>
        <fullName evidence="10">M23ase beta-sheet core domain-containing protein</fullName>
    </recommendedName>
</protein>
<dbReference type="GO" id="GO:0006508">
    <property type="term" value="P:proteolysis"/>
    <property type="evidence" value="ECO:0007669"/>
    <property type="project" value="UniProtKB-KW"/>
</dbReference>
<organism evidence="11 12">
    <name type="scientific">Aliirhizobium smilacinae</name>
    <dbReference type="NCBI Taxonomy" id="1395944"/>
    <lineage>
        <taxon>Bacteria</taxon>
        <taxon>Pseudomonadati</taxon>
        <taxon>Pseudomonadota</taxon>
        <taxon>Alphaproteobacteria</taxon>
        <taxon>Hyphomicrobiales</taxon>
        <taxon>Rhizobiaceae</taxon>
        <taxon>Aliirhizobium</taxon>
    </lineage>
</organism>
<keyword evidence="12" id="KW-1185">Reference proteome</keyword>
<keyword evidence="2" id="KW-0645">Protease</keyword>
<accession>A0A5C4XAK9</accession>
<evidence type="ECO:0000313" key="12">
    <source>
        <dbReference type="Proteomes" id="UP000311605"/>
    </source>
</evidence>
<feature type="region of interest" description="Disordered" evidence="8">
    <location>
        <begin position="291"/>
        <end position="310"/>
    </location>
</feature>
<keyword evidence="3" id="KW-0479">Metal-binding</keyword>
<feature type="domain" description="M23ase beta-sheet core" evidence="10">
    <location>
        <begin position="354"/>
        <end position="455"/>
    </location>
</feature>
<keyword evidence="9" id="KW-0732">Signal</keyword>
<sequence>MGFSRKRPARYGSGLARTLAIAGFLLAVPQPLLAQDSAAPSTGTVSVAADATPGPTVELKQKQEETRKELEALGSTMKLSEGKIADIERSIAQTNKDSADIRQALIDSAQKRKDLERKIRDSEKKIASLGVQEDGIRASLRSRKGVLAEVLGALERMGRNPPPALLVKPEDALASVRSAILLGAVVPGMRAEAERLVADLKALSETRSAAASEKQSVSDTIAASLEEDKRMDLLLAENEKLNGRNTAELEAERRHSEELAGRATSLEGLISSLESEISSVREVMEAARAEEERQKRLSQAERDKARQLAENGVPDKNRIAPAYAFSSLRQKLEFPVAGNVVRWFGDPDGTGHTARGLTIASNAGAVVTAPADGSIVFAGAFRSYGQMIILNVGDGYYVVLTGMKDVSARQGRFVFSGEPIAVMGEKRVASATALALETDRPTLYIEFRNGNTTVDSKPWWSAKETGRARNDS</sequence>
<dbReference type="EMBL" id="VDMN01000008">
    <property type="protein sequence ID" value="TNM60533.1"/>
    <property type="molecule type" value="Genomic_DNA"/>
</dbReference>
<dbReference type="InterPro" id="IPR016047">
    <property type="entry name" value="M23ase_b-sheet_dom"/>
</dbReference>
<keyword evidence="4" id="KW-0378">Hydrolase</keyword>
<gene>
    <name evidence="11" type="ORF">FHP24_25145</name>
</gene>
<keyword evidence="7" id="KW-0175">Coiled coil</keyword>
<dbReference type="CDD" id="cd12797">
    <property type="entry name" value="M23_peptidase"/>
    <property type="match status" value="1"/>
</dbReference>
<dbReference type="InterPro" id="IPR011055">
    <property type="entry name" value="Dup_hybrid_motif"/>
</dbReference>
<evidence type="ECO:0000256" key="8">
    <source>
        <dbReference type="SAM" id="MobiDB-lite"/>
    </source>
</evidence>
<name>A0A5C4XAK9_9HYPH</name>
<evidence type="ECO:0000256" key="2">
    <source>
        <dbReference type="ARBA" id="ARBA00022670"/>
    </source>
</evidence>